<feature type="transmembrane region" description="Helical" evidence="3">
    <location>
        <begin position="178"/>
        <end position="198"/>
    </location>
</feature>
<dbReference type="RefSeq" id="WP_307564263.1">
    <property type="nucleotide sequence ID" value="NZ_JAUSQU010000001.1"/>
</dbReference>
<sequence length="330" mass="32914">MKLAVIGAAVLWGTAGTAGLLVAGVDPVSLAAARLVIGGLVLAIAVGPAMRSAVRPRIGMSPKTPLGAGTLQKAPPQKAPPQKAPPQEVPFQKAPLRVGVLLPAAVAVAAYQLCYFAAVTRTGVAIGTVVAIGSGPVFTGLLSWGLDRVPPTRRWAGATAMAIIGCAVLTGGEGEARADGILLALLGGLLYAFYTVTAARSINAGASSNAVMGVMFGGSALVMLPVLLWTGTGWLAEPQGLLTALYLGCATTALAYLLYGRGLRTTPVATAATLALTEPAVAALLGVVVLGERLTPVSVGGLFLLGVSLVAVALPERAGKAADGAIRSSA</sequence>
<feature type="compositionally biased region" description="Pro residues" evidence="2">
    <location>
        <begin position="77"/>
        <end position="88"/>
    </location>
</feature>
<dbReference type="Proteomes" id="UP001225356">
    <property type="component" value="Unassembled WGS sequence"/>
</dbReference>
<dbReference type="InterPro" id="IPR037185">
    <property type="entry name" value="EmrE-like"/>
</dbReference>
<accession>A0ABT9QKC1</accession>
<feature type="domain" description="EamA" evidence="4">
    <location>
        <begin position="180"/>
        <end position="312"/>
    </location>
</feature>
<gene>
    <name evidence="5" type="ORF">J2853_006409</name>
</gene>
<evidence type="ECO:0000256" key="2">
    <source>
        <dbReference type="SAM" id="MobiDB-lite"/>
    </source>
</evidence>
<feature type="transmembrane region" description="Helical" evidence="3">
    <location>
        <begin position="210"/>
        <end position="229"/>
    </location>
</feature>
<keyword evidence="6" id="KW-1185">Reference proteome</keyword>
<feature type="transmembrane region" description="Helical" evidence="3">
    <location>
        <begin position="271"/>
        <end position="291"/>
    </location>
</feature>
<dbReference type="EMBL" id="JAUSQU010000001">
    <property type="protein sequence ID" value="MDP9847198.1"/>
    <property type="molecule type" value="Genomic_DNA"/>
</dbReference>
<keyword evidence="3" id="KW-0472">Membrane</keyword>
<dbReference type="Pfam" id="PF00892">
    <property type="entry name" value="EamA"/>
    <property type="match status" value="2"/>
</dbReference>
<feature type="transmembrane region" description="Helical" evidence="3">
    <location>
        <begin position="297"/>
        <end position="314"/>
    </location>
</feature>
<dbReference type="InterPro" id="IPR000620">
    <property type="entry name" value="EamA_dom"/>
</dbReference>
<reference evidence="5 6" key="1">
    <citation type="submission" date="2023-07" db="EMBL/GenBank/DDBJ databases">
        <title>Sequencing the genomes of 1000 actinobacteria strains.</title>
        <authorList>
            <person name="Klenk H.-P."/>
        </authorList>
    </citation>
    <scope>NUCLEOTIDE SEQUENCE [LARGE SCALE GENOMIC DNA]</scope>
    <source>
        <strain evidence="5 6">DSM 46740</strain>
    </source>
</reference>
<feature type="transmembrane region" description="Helical" evidence="3">
    <location>
        <begin position="241"/>
        <end position="259"/>
    </location>
</feature>
<feature type="transmembrane region" description="Helical" evidence="3">
    <location>
        <begin position="33"/>
        <end position="54"/>
    </location>
</feature>
<dbReference type="PANTHER" id="PTHR22911">
    <property type="entry name" value="ACYL-MALONYL CONDENSING ENZYME-RELATED"/>
    <property type="match status" value="1"/>
</dbReference>
<keyword evidence="3" id="KW-1133">Transmembrane helix</keyword>
<comment type="caution">
    <text evidence="5">The sequence shown here is derived from an EMBL/GenBank/DDBJ whole genome shotgun (WGS) entry which is preliminary data.</text>
</comment>
<protein>
    <submittedName>
        <fullName evidence="5">DME family drug/metabolite transporter</fullName>
    </submittedName>
</protein>
<proteinExistence type="inferred from homology"/>
<feature type="region of interest" description="Disordered" evidence="2">
    <location>
        <begin position="57"/>
        <end position="88"/>
    </location>
</feature>
<evidence type="ECO:0000259" key="4">
    <source>
        <dbReference type="Pfam" id="PF00892"/>
    </source>
</evidence>
<organism evidence="5 6">
    <name type="scientific">Streptosporangium lutulentum</name>
    <dbReference type="NCBI Taxonomy" id="1461250"/>
    <lineage>
        <taxon>Bacteria</taxon>
        <taxon>Bacillati</taxon>
        <taxon>Actinomycetota</taxon>
        <taxon>Actinomycetes</taxon>
        <taxon>Streptosporangiales</taxon>
        <taxon>Streptosporangiaceae</taxon>
        <taxon>Streptosporangium</taxon>
    </lineage>
</organism>
<feature type="transmembrane region" description="Helical" evidence="3">
    <location>
        <begin position="155"/>
        <end position="172"/>
    </location>
</feature>
<evidence type="ECO:0000313" key="5">
    <source>
        <dbReference type="EMBL" id="MDP9847198.1"/>
    </source>
</evidence>
<evidence type="ECO:0000256" key="3">
    <source>
        <dbReference type="SAM" id="Phobius"/>
    </source>
</evidence>
<feature type="transmembrane region" description="Helical" evidence="3">
    <location>
        <begin position="98"/>
        <end position="118"/>
    </location>
</feature>
<evidence type="ECO:0000313" key="6">
    <source>
        <dbReference type="Proteomes" id="UP001225356"/>
    </source>
</evidence>
<feature type="transmembrane region" description="Helical" evidence="3">
    <location>
        <begin position="124"/>
        <end position="143"/>
    </location>
</feature>
<name>A0ABT9QKC1_9ACTN</name>
<dbReference type="PANTHER" id="PTHR22911:SF79">
    <property type="entry name" value="MOBA-LIKE NTP TRANSFERASE DOMAIN-CONTAINING PROTEIN"/>
    <property type="match status" value="1"/>
</dbReference>
<dbReference type="SUPFAM" id="SSF103481">
    <property type="entry name" value="Multidrug resistance efflux transporter EmrE"/>
    <property type="match status" value="2"/>
</dbReference>
<evidence type="ECO:0000256" key="1">
    <source>
        <dbReference type="ARBA" id="ARBA00007362"/>
    </source>
</evidence>
<feature type="domain" description="EamA" evidence="4">
    <location>
        <begin position="99"/>
        <end position="170"/>
    </location>
</feature>
<comment type="similarity">
    <text evidence="1">Belongs to the EamA transporter family.</text>
</comment>
<keyword evidence="3" id="KW-0812">Transmembrane</keyword>